<dbReference type="EMBL" id="JACNJD010000303">
    <property type="protein sequence ID" value="MBC8178687.1"/>
    <property type="molecule type" value="Genomic_DNA"/>
</dbReference>
<dbReference type="Gene3D" id="3.40.50.150">
    <property type="entry name" value="Vaccinia Virus protein VP39"/>
    <property type="match status" value="1"/>
</dbReference>
<evidence type="ECO:0000313" key="2">
    <source>
        <dbReference type="Proteomes" id="UP000650524"/>
    </source>
</evidence>
<dbReference type="GO" id="GO:0032259">
    <property type="term" value="P:methylation"/>
    <property type="evidence" value="ECO:0007669"/>
    <property type="project" value="UniProtKB-KW"/>
</dbReference>
<gene>
    <name evidence="1" type="ORF">H8E19_14885</name>
</gene>
<evidence type="ECO:0000313" key="1">
    <source>
        <dbReference type="EMBL" id="MBC8178687.1"/>
    </source>
</evidence>
<organism evidence="1 2">
    <name type="scientific">Candidatus Desulfacyla euxinica</name>
    <dbReference type="NCBI Taxonomy" id="2841693"/>
    <lineage>
        <taxon>Bacteria</taxon>
        <taxon>Deltaproteobacteria</taxon>
        <taxon>Candidatus Desulfacyla</taxon>
    </lineage>
</organism>
<protein>
    <submittedName>
        <fullName evidence="1">Class I SAM-dependent methyltransferase</fullName>
    </submittedName>
</protein>
<name>A0A8J6T5J1_9DELT</name>
<keyword evidence="1" id="KW-0808">Transferase</keyword>
<reference evidence="1 2" key="1">
    <citation type="submission" date="2020-08" db="EMBL/GenBank/DDBJ databases">
        <title>Bridging the membrane lipid divide: bacteria of the FCB group superphylum have the potential to synthesize archaeal ether lipids.</title>
        <authorList>
            <person name="Villanueva L."/>
            <person name="Von Meijenfeldt F.A.B."/>
            <person name="Westbye A.B."/>
            <person name="Yadav S."/>
            <person name="Hopmans E.C."/>
            <person name="Dutilh B.E."/>
            <person name="Sinninghe Damste J.S."/>
        </authorList>
    </citation>
    <scope>NUCLEOTIDE SEQUENCE [LARGE SCALE GENOMIC DNA]</scope>
    <source>
        <strain evidence="1">NIOZ-UU27</strain>
    </source>
</reference>
<dbReference type="SUPFAM" id="SSF53335">
    <property type="entry name" value="S-adenosyl-L-methionine-dependent methyltransferases"/>
    <property type="match status" value="1"/>
</dbReference>
<dbReference type="InterPro" id="IPR029063">
    <property type="entry name" value="SAM-dependent_MTases_sf"/>
</dbReference>
<accession>A0A8J6T5J1</accession>
<dbReference type="AlphaFoldDB" id="A0A8J6T5J1"/>
<comment type="caution">
    <text evidence="1">The sequence shown here is derived from an EMBL/GenBank/DDBJ whole genome shotgun (WGS) entry which is preliminary data.</text>
</comment>
<proteinExistence type="predicted"/>
<sequence>MLGNSQSGSHLPGYTSNALRLFLEGLEQVRESQVLDVGSICGDNITFFARRIKRLYICDMFFHLSRDSRGILPPNQIWKHLDYPPHSFDGILLWNLIDYLNDSQVGRIAALCHDMLKPEGMVLASLAGKSMSGTVPCYFAIKDRFRLEINPKPEIGLSLHIRSNREVLELLSLFTPEKSYLYQNGIREYLLRNN</sequence>
<dbReference type="CDD" id="cd02440">
    <property type="entry name" value="AdoMet_MTases"/>
    <property type="match status" value="1"/>
</dbReference>
<dbReference type="GO" id="GO:0008168">
    <property type="term" value="F:methyltransferase activity"/>
    <property type="evidence" value="ECO:0007669"/>
    <property type="project" value="UniProtKB-KW"/>
</dbReference>
<dbReference type="Proteomes" id="UP000650524">
    <property type="component" value="Unassembled WGS sequence"/>
</dbReference>
<keyword evidence="1" id="KW-0489">Methyltransferase</keyword>